<dbReference type="InterPro" id="IPR036770">
    <property type="entry name" value="Ankyrin_rpt-contain_sf"/>
</dbReference>
<dbReference type="Pfam" id="PF12796">
    <property type="entry name" value="Ank_2"/>
    <property type="match status" value="1"/>
</dbReference>
<keyword evidence="2 3" id="KW-0040">ANK repeat</keyword>
<evidence type="ECO:0000313" key="4">
    <source>
        <dbReference type="EMBL" id="MCA9759253.1"/>
    </source>
</evidence>
<reference evidence="4" key="1">
    <citation type="submission" date="2020-04" db="EMBL/GenBank/DDBJ databases">
        <authorList>
            <person name="Zhang T."/>
        </authorList>
    </citation>
    <scope>NUCLEOTIDE SEQUENCE</scope>
    <source>
        <strain evidence="4">HKST-UBA02</strain>
    </source>
</reference>
<evidence type="ECO:0000256" key="3">
    <source>
        <dbReference type="PROSITE-ProRule" id="PRU00023"/>
    </source>
</evidence>
<reference evidence="4" key="2">
    <citation type="journal article" date="2021" name="Microbiome">
        <title>Successional dynamics and alternative stable states in a saline activated sludge microbial community over 9 years.</title>
        <authorList>
            <person name="Wang Y."/>
            <person name="Ye J."/>
            <person name="Ju F."/>
            <person name="Liu L."/>
            <person name="Boyd J.A."/>
            <person name="Deng Y."/>
            <person name="Parks D.H."/>
            <person name="Jiang X."/>
            <person name="Yin X."/>
            <person name="Woodcroft B.J."/>
            <person name="Tyson G.W."/>
            <person name="Hugenholtz P."/>
            <person name="Polz M.F."/>
            <person name="Zhang T."/>
        </authorList>
    </citation>
    <scope>NUCLEOTIDE SEQUENCE</scope>
    <source>
        <strain evidence="4">HKST-UBA02</strain>
    </source>
</reference>
<keyword evidence="1" id="KW-0677">Repeat</keyword>
<evidence type="ECO:0000256" key="2">
    <source>
        <dbReference type="ARBA" id="ARBA00023043"/>
    </source>
</evidence>
<evidence type="ECO:0000256" key="1">
    <source>
        <dbReference type="ARBA" id="ARBA00022737"/>
    </source>
</evidence>
<dbReference type="PANTHER" id="PTHR24173:SF74">
    <property type="entry name" value="ANKYRIN REPEAT DOMAIN-CONTAINING PROTEIN 16"/>
    <property type="match status" value="1"/>
</dbReference>
<comment type="caution">
    <text evidence="4">The sequence shown here is derived from an EMBL/GenBank/DDBJ whole genome shotgun (WGS) entry which is preliminary data.</text>
</comment>
<organism evidence="4 5">
    <name type="scientific">Eiseniibacteriota bacterium</name>
    <dbReference type="NCBI Taxonomy" id="2212470"/>
    <lineage>
        <taxon>Bacteria</taxon>
        <taxon>Candidatus Eiseniibacteriota</taxon>
    </lineage>
</organism>
<accession>A0A956NHD6</accession>
<feature type="repeat" description="ANK" evidence="3">
    <location>
        <begin position="41"/>
        <end position="73"/>
    </location>
</feature>
<dbReference type="AlphaFoldDB" id="A0A956NHD6"/>
<dbReference type="Gene3D" id="1.25.40.20">
    <property type="entry name" value="Ankyrin repeat-containing domain"/>
    <property type="match status" value="2"/>
</dbReference>
<dbReference type="EMBL" id="JAGQHS010000296">
    <property type="protein sequence ID" value="MCA9759253.1"/>
    <property type="molecule type" value="Genomic_DNA"/>
</dbReference>
<name>A0A956NHD6_UNCEI</name>
<dbReference type="SMART" id="SM00248">
    <property type="entry name" value="ANK"/>
    <property type="match status" value="4"/>
</dbReference>
<dbReference type="InterPro" id="IPR002110">
    <property type="entry name" value="Ankyrin_rpt"/>
</dbReference>
<protein>
    <submittedName>
        <fullName evidence="4">Ankyrin repeat domain-containing protein</fullName>
    </submittedName>
</protein>
<dbReference type="PANTHER" id="PTHR24173">
    <property type="entry name" value="ANKYRIN REPEAT CONTAINING"/>
    <property type="match status" value="1"/>
</dbReference>
<dbReference type="Proteomes" id="UP000739538">
    <property type="component" value="Unassembled WGS sequence"/>
</dbReference>
<dbReference type="PROSITE" id="PS50297">
    <property type="entry name" value="ANK_REP_REGION"/>
    <property type="match status" value="1"/>
</dbReference>
<proteinExistence type="predicted"/>
<dbReference type="PROSITE" id="PS50088">
    <property type="entry name" value="ANK_REPEAT"/>
    <property type="match status" value="2"/>
</dbReference>
<sequence>MIRKAAAAGVTPLQACAIAGDRGCCEALLATGADVDDASIGGAPPLHFAIAAGATEVVACLLSHGADLHRQGPGGRTGLEVAMESGDEEIANLIADSRLSAAEKNAALVFALRAGRFDLADRLIRRQAPARGCPGAEDLGGGDVLVEAVSNGRAEVVEFLLARECEPSAVDRESLAPLDHAEADDKRAVRILLLRAGADPMDRDASGWCSFWRAVVGLHVEAVRDYVSHGVDLTSRLQVTGAEAEYDGLTLEEAVVHSIGRMTPDDELAADLAEGYRQVGVDPPLEEIASSLGEDAGTAAERGAAIVEMLGGMTRRNGRDRRR</sequence>
<gene>
    <name evidence="4" type="ORF">KDA27_25905</name>
</gene>
<feature type="repeat" description="ANK" evidence="3">
    <location>
        <begin position="8"/>
        <end position="40"/>
    </location>
</feature>
<evidence type="ECO:0000313" key="5">
    <source>
        <dbReference type="Proteomes" id="UP000739538"/>
    </source>
</evidence>
<dbReference type="SUPFAM" id="SSF48403">
    <property type="entry name" value="Ankyrin repeat"/>
    <property type="match status" value="1"/>
</dbReference>